<dbReference type="AlphaFoldDB" id="S7U5L1"/>
<accession>S7U5L1</accession>
<sequence length="421" mass="45199">MKSKTFIILLLICVLLGAASWFLLGSGPSTGRKADDPSGDPLLTALPVKEILTIEITGHQRGVHLEKGETTWRVRERYGYPADFVKLSDLVLKLRDMKVDRTFPASDEILARLSLNAPDGASDPSAADARGTRVVLKGRNDAVLSSVVIGKTRDSDTGRGGNYVMVDGDKAVYVVDKAFHFLDTDPEKWIDKEILDVAPERIAEVRRIDPGAGAPRYIVRRPDPEKPAGLLDVPADKTAASVKINRLMDALSTFRIDDVVDPKTPAEATGLDTGACFEYGLFDGTVYTLCLGGPVTDHPDRTYFKARVAFTPPSEAPATAPEKTAPAGEETAADAPEAPVDPAENTDAPTDGTESTAPAPEETVSAGTETTAGAPETPADPAVAAAELNQRISPWIFAVPKWKADQFILDKADFFENRESD</sequence>
<dbReference type="Proteomes" id="UP000014977">
    <property type="component" value="Unassembled WGS sequence"/>
</dbReference>
<protein>
    <recommendedName>
        <fullName evidence="2">DUF4340 domain-containing protein</fullName>
    </recommendedName>
</protein>
<evidence type="ECO:0000313" key="3">
    <source>
        <dbReference type="EMBL" id="EPR44627.1"/>
    </source>
</evidence>
<dbReference type="eggNOG" id="ENOG5031534">
    <property type="taxonomic scope" value="Bacteria"/>
</dbReference>
<feature type="compositionally biased region" description="Low complexity" evidence="1">
    <location>
        <begin position="313"/>
        <end position="343"/>
    </location>
</feature>
<dbReference type="EMBL" id="ATHJ01000022">
    <property type="protein sequence ID" value="EPR44627.1"/>
    <property type="molecule type" value="Genomic_DNA"/>
</dbReference>
<dbReference type="STRING" id="897.B2D07_17320"/>
<gene>
    <name evidence="3" type="ORF">dsmv_1086</name>
</gene>
<evidence type="ECO:0000259" key="2">
    <source>
        <dbReference type="Pfam" id="PF14238"/>
    </source>
</evidence>
<name>S7U5L1_DESML</name>
<dbReference type="InterPro" id="IPR025641">
    <property type="entry name" value="DUF4340"/>
</dbReference>
<comment type="caution">
    <text evidence="3">The sequence shown here is derived from an EMBL/GenBank/DDBJ whole genome shotgun (WGS) entry which is preliminary data.</text>
</comment>
<feature type="region of interest" description="Disordered" evidence="1">
    <location>
        <begin position="313"/>
        <end position="381"/>
    </location>
</feature>
<feature type="domain" description="DUF4340" evidence="2">
    <location>
        <begin position="72"/>
        <end position="272"/>
    </location>
</feature>
<dbReference type="Pfam" id="PF14238">
    <property type="entry name" value="DUF4340"/>
    <property type="match status" value="1"/>
</dbReference>
<evidence type="ECO:0000313" key="4">
    <source>
        <dbReference type="Proteomes" id="UP000014977"/>
    </source>
</evidence>
<dbReference type="RefSeq" id="WP_020875326.1">
    <property type="nucleotide sequence ID" value="NZ_ATHJ01000022.1"/>
</dbReference>
<organism evidence="3 4">
    <name type="scientific">Desulfococcus multivorans DSM 2059</name>
    <dbReference type="NCBI Taxonomy" id="1121405"/>
    <lineage>
        <taxon>Bacteria</taxon>
        <taxon>Pseudomonadati</taxon>
        <taxon>Thermodesulfobacteriota</taxon>
        <taxon>Desulfobacteria</taxon>
        <taxon>Desulfobacterales</taxon>
        <taxon>Desulfococcaceae</taxon>
        <taxon>Desulfococcus</taxon>
    </lineage>
</organism>
<keyword evidence="4" id="KW-1185">Reference proteome</keyword>
<dbReference type="OrthoDB" id="5416466at2"/>
<feature type="compositionally biased region" description="Low complexity" evidence="1">
    <location>
        <begin position="366"/>
        <end position="379"/>
    </location>
</feature>
<proteinExistence type="predicted"/>
<evidence type="ECO:0000256" key="1">
    <source>
        <dbReference type="SAM" id="MobiDB-lite"/>
    </source>
</evidence>
<reference evidence="3 4" key="1">
    <citation type="journal article" date="2013" name="Genome Announc.">
        <title>Draft genome sequences for three mercury-methylating, sulfate-reducing bacteria.</title>
        <authorList>
            <person name="Brown S.D."/>
            <person name="Hurt R.A.Jr."/>
            <person name="Gilmour C.C."/>
            <person name="Elias D.A."/>
        </authorList>
    </citation>
    <scope>NUCLEOTIDE SEQUENCE [LARGE SCALE GENOMIC DNA]</scope>
    <source>
        <strain evidence="3 4">DSM 2059</strain>
    </source>
</reference>